<sequence length="493" mass="55872">MSTVQKVDSLPGRKDVETLLEAARTEAETLYKDSEFAHVREALVKMYSNFLGWLSEGHDPGEMLTEALQDERIILNEHNRREARALYRRDKIFDLSEQLSNFPLRNHCKDVILLETFFPPIYQVNDHHEVKGAARQARMNTAHATPRSTTASPPKSSDSSLEKGVRKAFGKCQDAPSPGHGFPDANITLAELAAFLPQSIKSWDIVDRIVWNGATTNDLQKMINKYRDMPHGKIDTNSVFMMMRGQMRKRTNAEHNYNHWKQWVVGTHEDIVRPTTFDANSISVMGFRRPINFAKRLDEAAAPIPFKDLAVGVAQWPEGDDALDLTRCVAWCIENPEEEYFYPTDYQEVLSCVGGPKCPTTRHTDAEVLSRLHAAPGFVTSHPRKRWARVQDSSDESAGDTTSRKVKRKTTPTEASTPRTQSPRQSRLKAKQKPTNWPDDSESSIDTEYEAYVGPKRLKKSKVVPRRSGRAKKTANYDLDATDLDGEEDDIED</sequence>
<feature type="compositionally biased region" description="Basic residues" evidence="1">
    <location>
        <begin position="456"/>
        <end position="473"/>
    </location>
</feature>
<name>A0A1Y2M8L4_EPING</name>
<accession>A0A1Y2M8L4</accession>
<feature type="compositionally biased region" description="Acidic residues" evidence="1">
    <location>
        <begin position="480"/>
        <end position="493"/>
    </location>
</feature>
<dbReference type="EMBL" id="KZ107839">
    <property type="protein sequence ID" value="OSS52454.1"/>
    <property type="molecule type" value="Genomic_DNA"/>
</dbReference>
<proteinExistence type="predicted"/>
<keyword evidence="3" id="KW-1185">Reference proteome</keyword>
<evidence type="ECO:0000313" key="2">
    <source>
        <dbReference type="EMBL" id="OSS52454.1"/>
    </source>
</evidence>
<organism evidence="2 3">
    <name type="scientific">Epicoccum nigrum</name>
    <name type="common">Soil fungus</name>
    <name type="synonym">Epicoccum purpurascens</name>
    <dbReference type="NCBI Taxonomy" id="105696"/>
    <lineage>
        <taxon>Eukaryota</taxon>
        <taxon>Fungi</taxon>
        <taxon>Dikarya</taxon>
        <taxon>Ascomycota</taxon>
        <taxon>Pezizomycotina</taxon>
        <taxon>Dothideomycetes</taxon>
        <taxon>Pleosporomycetidae</taxon>
        <taxon>Pleosporales</taxon>
        <taxon>Pleosporineae</taxon>
        <taxon>Didymellaceae</taxon>
        <taxon>Epicoccum</taxon>
    </lineage>
</organism>
<reference evidence="2 3" key="1">
    <citation type="journal article" date="2017" name="Genome Announc.">
        <title>Genome sequence of the saprophytic ascomycete Epicoccum nigrum ICMP 19927 strain isolated from New Zealand.</title>
        <authorList>
            <person name="Fokin M."/>
            <person name="Fleetwood D."/>
            <person name="Weir B.S."/>
            <person name="Villas-Boas S.G."/>
        </authorList>
    </citation>
    <scope>NUCLEOTIDE SEQUENCE [LARGE SCALE GENOMIC DNA]</scope>
    <source>
        <strain evidence="2 3">ICMP 19927</strain>
    </source>
</reference>
<evidence type="ECO:0000313" key="3">
    <source>
        <dbReference type="Proteomes" id="UP000193240"/>
    </source>
</evidence>
<dbReference type="InParanoid" id="A0A1Y2M8L4"/>
<protein>
    <submittedName>
        <fullName evidence="2">Uncharacterized protein</fullName>
    </submittedName>
</protein>
<feature type="compositionally biased region" description="Polar residues" evidence="1">
    <location>
        <begin position="138"/>
        <end position="159"/>
    </location>
</feature>
<evidence type="ECO:0000256" key="1">
    <source>
        <dbReference type="SAM" id="MobiDB-lite"/>
    </source>
</evidence>
<gene>
    <name evidence="2" type="ORF">B5807_02715</name>
</gene>
<feature type="compositionally biased region" description="Acidic residues" evidence="1">
    <location>
        <begin position="439"/>
        <end position="449"/>
    </location>
</feature>
<feature type="region of interest" description="Disordered" evidence="1">
    <location>
        <begin position="380"/>
        <end position="493"/>
    </location>
</feature>
<dbReference type="Proteomes" id="UP000193240">
    <property type="component" value="Unassembled WGS sequence"/>
</dbReference>
<feature type="region of interest" description="Disordered" evidence="1">
    <location>
        <begin position="132"/>
        <end position="166"/>
    </location>
</feature>
<dbReference type="AlphaFoldDB" id="A0A1Y2M8L4"/>
<feature type="compositionally biased region" description="Polar residues" evidence="1">
    <location>
        <begin position="412"/>
        <end position="425"/>
    </location>
</feature>